<reference evidence="3 4" key="1">
    <citation type="submission" date="2016-10" db="EMBL/GenBank/DDBJ databases">
        <authorList>
            <person name="de Groot N.N."/>
        </authorList>
    </citation>
    <scope>NUCLEOTIDE SEQUENCE [LARGE SCALE GENOMIC DNA]</scope>
    <source>
        <strain evidence="3 4">CGMCC 1.11030</strain>
    </source>
</reference>
<dbReference type="Pfam" id="PF04752">
    <property type="entry name" value="ChaC"/>
    <property type="match status" value="1"/>
</dbReference>
<dbReference type="RefSeq" id="WP_092859894.1">
    <property type="nucleotide sequence ID" value="NZ_FOQH01000005.1"/>
</dbReference>
<dbReference type="InterPro" id="IPR036568">
    <property type="entry name" value="GGCT-like_sf"/>
</dbReference>
<evidence type="ECO:0000313" key="3">
    <source>
        <dbReference type="EMBL" id="SFI20128.1"/>
    </source>
</evidence>
<keyword evidence="4" id="KW-1185">Reference proteome</keyword>
<dbReference type="Proteomes" id="UP000199377">
    <property type="component" value="Unassembled WGS sequence"/>
</dbReference>
<name>A0A1I3G9F1_9RHOB</name>
<dbReference type="PANTHER" id="PTHR12192">
    <property type="entry name" value="CATION TRANSPORT PROTEIN CHAC-RELATED"/>
    <property type="match status" value="1"/>
</dbReference>
<dbReference type="GO" id="GO:0005737">
    <property type="term" value="C:cytoplasm"/>
    <property type="evidence" value="ECO:0007669"/>
    <property type="project" value="TreeGrafter"/>
</dbReference>
<gene>
    <name evidence="3" type="ORF">SAMN05216258_10539</name>
</gene>
<keyword evidence="2" id="KW-0456">Lyase</keyword>
<evidence type="ECO:0000313" key="4">
    <source>
        <dbReference type="Proteomes" id="UP000199377"/>
    </source>
</evidence>
<dbReference type="GO" id="GO:0006751">
    <property type="term" value="P:glutathione catabolic process"/>
    <property type="evidence" value="ECO:0007669"/>
    <property type="project" value="InterPro"/>
</dbReference>
<protein>
    <recommendedName>
        <fullName evidence="1">glutathione-specific gamma-glutamylcyclotransferase</fullName>
        <ecNumber evidence="1">4.3.2.7</ecNumber>
    </recommendedName>
</protein>
<dbReference type="Gene3D" id="3.10.490.10">
    <property type="entry name" value="Gamma-glutamyl cyclotransferase-like"/>
    <property type="match status" value="1"/>
</dbReference>
<dbReference type="EC" id="4.3.2.7" evidence="1"/>
<evidence type="ECO:0000256" key="1">
    <source>
        <dbReference type="ARBA" id="ARBA00012344"/>
    </source>
</evidence>
<dbReference type="AlphaFoldDB" id="A0A1I3G9F1"/>
<dbReference type="InterPro" id="IPR013024">
    <property type="entry name" value="GGCT-like"/>
</dbReference>
<dbReference type="InterPro" id="IPR006840">
    <property type="entry name" value="ChaC"/>
</dbReference>
<dbReference type="STRING" id="1114924.SAMN05216258_10539"/>
<dbReference type="SUPFAM" id="SSF110857">
    <property type="entry name" value="Gamma-glutamyl cyclotransferase-like"/>
    <property type="match status" value="1"/>
</dbReference>
<proteinExistence type="predicted"/>
<accession>A0A1I3G9F1</accession>
<dbReference type="GO" id="GO:0061928">
    <property type="term" value="F:glutathione specific gamma-glutamylcyclotransferase activity"/>
    <property type="evidence" value="ECO:0007669"/>
    <property type="project" value="UniProtKB-EC"/>
</dbReference>
<sequence length="249" mass="28179">MSISDDAYRHMPALRGRVQDPMTSRFRRMEAWIGELDAVEAEAGRDPVAWRWSEAQREASRRDLLRGREGEDLWIFGYGSLIWDPAVRVAEFRRARLQGFRRSFCMHLEGGRGSPECPGLMAALDADPGHACEGVAMRLPGGIADEETRIMWMREMITGAYIPAFLPVETPQGEVEAICFLADRANDRFVFLPRPERARRIATAEGRLGTNREYLENLLDSLHALGIEDPEMMELLAMVREAARETAAE</sequence>
<dbReference type="CDD" id="cd06661">
    <property type="entry name" value="GGCT_like"/>
    <property type="match status" value="1"/>
</dbReference>
<dbReference type="PANTHER" id="PTHR12192:SF2">
    <property type="entry name" value="GLUTATHIONE-SPECIFIC GAMMA-GLUTAMYLCYCLOTRANSFERASE 2"/>
    <property type="match status" value="1"/>
</dbReference>
<dbReference type="OrthoDB" id="9795692at2"/>
<evidence type="ECO:0000256" key="2">
    <source>
        <dbReference type="ARBA" id="ARBA00023239"/>
    </source>
</evidence>
<organism evidence="3 4">
    <name type="scientific">Albimonas pacifica</name>
    <dbReference type="NCBI Taxonomy" id="1114924"/>
    <lineage>
        <taxon>Bacteria</taxon>
        <taxon>Pseudomonadati</taxon>
        <taxon>Pseudomonadota</taxon>
        <taxon>Alphaproteobacteria</taxon>
        <taxon>Rhodobacterales</taxon>
        <taxon>Paracoccaceae</taxon>
        <taxon>Albimonas</taxon>
    </lineage>
</organism>
<dbReference type="EMBL" id="FOQH01000005">
    <property type="protein sequence ID" value="SFI20128.1"/>
    <property type="molecule type" value="Genomic_DNA"/>
</dbReference>